<dbReference type="InterPro" id="IPR033481">
    <property type="entry name" value="Dni1/Fig1"/>
</dbReference>
<comment type="caution">
    <text evidence="2">The sequence shown here is derived from an EMBL/GenBank/DDBJ whole genome shotgun (WGS) entry which is preliminary data.</text>
</comment>
<reference evidence="2" key="1">
    <citation type="submission" date="2023-06" db="EMBL/GenBank/DDBJ databases">
        <title>Genome-scale phylogeny and comparative genomics of the fungal order Sordariales.</title>
        <authorList>
            <consortium name="Lawrence Berkeley National Laboratory"/>
            <person name="Hensen N."/>
            <person name="Bonometti L."/>
            <person name="Westerberg I."/>
            <person name="Brannstrom I.O."/>
            <person name="Guillou S."/>
            <person name="Cros-Aarteil S."/>
            <person name="Calhoun S."/>
            <person name="Haridas S."/>
            <person name="Kuo A."/>
            <person name="Mondo S."/>
            <person name="Pangilinan J."/>
            <person name="Riley R."/>
            <person name="Labutti K."/>
            <person name="Andreopoulos B."/>
            <person name="Lipzen A."/>
            <person name="Chen C."/>
            <person name="Yanf M."/>
            <person name="Daum C."/>
            <person name="Ng V."/>
            <person name="Clum A."/>
            <person name="Steindorff A."/>
            <person name="Ohm R."/>
            <person name="Martin F."/>
            <person name="Silar P."/>
            <person name="Natvig D."/>
            <person name="Lalanne C."/>
            <person name="Gautier V."/>
            <person name="Ament-Velasquez S.L."/>
            <person name="Kruys A."/>
            <person name="Hutchinson M.I."/>
            <person name="Powell A.J."/>
            <person name="Barry K."/>
            <person name="Miller A.N."/>
            <person name="Grigoriev I.V."/>
            <person name="Debuchy R."/>
            <person name="Gladieux P."/>
            <person name="Thoren M.H."/>
            <person name="Johannesson H."/>
        </authorList>
    </citation>
    <scope>NUCLEOTIDE SEQUENCE</scope>
    <source>
        <strain evidence="2">PSN4</strain>
    </source>
</reference>
<protein>
    <submittedName>
        <fullName evidence="2">Ca2+ regulator and membrane fusion protein Fig1-domain-containing protein</fullName>
    </submittedName>
</protein>
<dbReference type="Proteomes" id="UP001239445">
    <property type="component" value="Unassembled WGS sequence"/>
</dbReference>
<gene>
    <name evidence="2" type="ORF">QBC47DRAFT_355568</name>
</gene>
<organism evidence="2 3">
    <name type="scientific">Echria macrotheca</name>
    <dbReference type="NCBI Taxonomy" id="438768"/>
    <lineage>
        <taxon>Eukaryota</taxon>
        <taxon>Fungi</taxon>
        <taxon>Dikarya</taxon>
        <taxon>Ascomycota</taxon>
        <taxon>Pezizomycotina</taxon>
        <taxon>Sordariomycetes</taxon>
        <taxon>Sordariomycetidae</taxon>
        <taxon>Sordariales</taxon>
        <taxon>Schizotheciaceae</taxon>
        <taxon>Echria</taxon>
    </lineage>
</organism>
<evidence type="ECO:0000313" key="3">
    <source>
        <dbReference type="Proteomes" id="UP001239445"/>
    </source>
</evidence>
<accession>A0AAJ0BNC5</accession>
<proteinExistence type="predicted"/>
<dbReference type="Pfam" id="PF12351">
    <property type="entry name" value="Fig1"/>
    <property type="match status" value="1"/>
</dbReference>
<feature type="transmembrane region" description="Helical" evidence="1">
    <location>
        <begin position="197"/>
        <end position="215"/>
    </location>
</feature>
<keyword evidence="1" id="KW-1133">Transmembrane helix</keyword>
<feature type="transmembrane region" description="Helical" evidence="1">
    <location>
        <begin position="245"/>
        <end position="265"/>
    </location>
</feature>
<feature type="transmembrane region" description="Helical" evidence="1">
    <location>
        <begin position="154"/>
        <end position="176"/>
    </location>
</feature>
<evidence type="ECO:0000313" key="2">
    <source>
        <dbReference type="EMBL" id="KAK1760383.1"/>
    </source>
</evidence>
<dbReference type="AlphaFoldDB" id="A0AAJ0BNC5"/>
<keyword evidence="3" id="KW-1185">Reference proteome</keyword>
<dbReference type="EMBL" id="MU839827">
    <property type="protein sequence ID" value="KAK1760383.1"/>
    <property type="molecule type" value="Genomic_DNA"/>
</dbReference>
<keyword evidence="1" id="KW-0472">Membrane</keyword>
<name>A0AAJ0BNC5_9PEZI</name>
<keyword evidence="1" id="KW-0812">Transmembrane</keyword>
<evidence type="ECO:0000256" key="1">
    <source>
        <dbReference type="SAM" id="Phobius"/>
    </source>
</evidence>
<dbReference type="GO" id="GO:0016020">
    <property type="term" value="C:membrane"/>
    <property type="evidence" value="ECO:0007669"/>
    <property type="project" value="InterPro"/>
</dbReference>
<sequence>MLFLLKLGKMFRKDKSGGNPGSGSSIFRLLPFVLIIPIFLFQALSLSGCTSTSPAIPSIYLVSLEPARSNLTTPTGIEIRINYFGICSDDGTTKRCISSAGGSGSTDAVTTTLFPTTPLNPNTTTTTSKNTSTAVTQSELKDLVSTALDLQSQIFISILAGSTFAFFVGLIFLFLYKRDLAKPNPSKPRRSALFRRATYGLIYLSVGLVFAAALATTETADALQFASRATDTPKILMHAGRTLQVLQWMAFGFSTLFALTVPVLVKPRAVGGVGFPKGGDV</sequence>